<evidence type="ECO:0000313" key="3">
    <source>
        <dbReference type="Proteomes" id="UP000016923"/>
    </source>
</evidence>
<protein>
    <submittedName>
        <fullName evidence="2">Uncharacterized protein</fullName>
    </submittedName>
</protein>
<dbReference type="Proteomes" id="UP000016923">
    <property type="component" value="Unassembled WGS sequence"/>
</dbReference>
<dbReference type="EMBL" id="KE148179">
    <property type="protein sequence ID" value="EPE02430.1"/>
    <property type="molecule type" value="Genomic_DNA"/>
</dbReference>
<gene>
    <name evidence="2" type="ORF">F503_00698</name>
</gene>
<dbReference type="OrthoDB" id="2893324at2759"/>
<organism evidence="2 3">
    <name type="scientific">Ophiostoma piceae (strain UAMH 11346)</name>
    <name type="common">Sap stain fungus</name>
    <dbReference type="NCBI Taxonomy" id="1262450"/>
    <lineage>
        <taxon>Eukaryota</taxon>
        <taxon>Fungi</taxon>
        <taxon>Dikarya</taxon>
        <taxon>Ascomycota</taxon>
        <taxon>Pezizomycotina</taxon>
        <taxon>Sordariomycetes</taxon>
        <taxon>Sordariomycetidae</taxon>
        <taxon>Ophiostomatales</taxon>
        <taxon>Ophiostomataceae</taxon>
        <taxon>Ophiostoma</taxon>
    </lineage>
</organism>
<evidence type="ECO:0000313" key="2">
    <source>
        <dbReference type="EMBL" id="EPE02430.1"/>
    </source>
</evidence>
<feature type="region of interest" description="Disordered" evidence="1">
    <location>
        <begin position="155"/>
        <end position="174"/>
    </location>
</feature>
<dbReference type="VEuPathDB" id="FungiDB:F503_00698"/>
<dbReference type="HOGENOM" id="CLU_109866_0_0_1"/>
<name>S3CPA1_OPHP1</name>
<dbReference type="eggNOG" id="ENOG502SJ1A">
    <property type="taxonomic scope" value="Eukaryota"/>
</dbReference>
<dbReference type="Pfam" id="PF15891">
    <property type="entry name" value="Nuc_deoxyri_tr2"/>
    <property type="match status" value="1"/>
</dbReference>
<dbReference type="InterPro" id="IPR039470">
    <property type="entry name" value="Nuc_deoxyri_tr2"/>
</dbReference>
<dbReference type="AlphaFoldDB" id="S3CPA1"/>
<keyword evidence="3" id="KW-1185">Reference proteome</keyword>
<dbReference type="OMA" id="TEDPDAC"/>
<evidence type="ECO:0000256" key="1">
    <source>
        <dbReference type="SAM" id="MobiDB-lite"/>
    </source>
</evidence>
<proteinExistence type="predicted"/>
<feature type="compositionally biased region" description="Basic and acidic residues" evidence="1">
    <location>
        <begin position="165"/>
        <end position="174"/>
    </location>
</feature>
<sequence>MAQLVKAPQLPLLLHPTRLFLAGTTPVPGSSAPDWRALVWNAVVELPVTVIDPVRTDWGPDWTEDPDACEPFREQVQWELRMQTTDATHVVFYFDPHKDGMVSLLELGLSLGRDRVQTVAVCCPRGYIKRGNVIMVCRQFGIPVVDTAEQLASHKDGANSNLPYRPRDRLERLA</sequence>
<accession>S3CPA1</accession>
<reference evidence="2 3" key="1">
    <citation type="journal article" date="2013" name="BMC Genomics">
        <title>The genome and transcriptome of the pine saprophyte Ophiostoma piceae, and a comparison with the bark beetle-associated pine pathogen Grosmannia clavigera.</title>
        <authorList>
            <person name="Haridas S."/>
            <person name="Wang Y."/>
            <person name="Lim L."/>
            <person name="Massoumi Alamouti S."/>
            <person name="Jackman S."/>
            <person name="Docking R."/>
            <person name="Robertson G."/>
            <person name="Birol I."/>
            <person name="Bohlmann J."/>
            <person name="Breuil C."/>
        </authorList>
    </citation>
    <scope>NUCLEOTIDE SEQUENCE [LARGE SCALE GENOMIC DNA]</scope>
    <source>
        <strain evidence="2 3">UAMH 11346</strain>
    </source>
</reference>
<dbReference type="Gene3D" id="3.40.50.450">
    <property type="match status" value="1"/>
</dbReference>